<keyword evidence="4" id="KW-1185">Reference proteome</keyword>
<dbReference type="RefSeq" id="WP_146439388.1">
    <property type="nucleotide sequence ID" value="NZ_SJPL01000001.1"/>
</dbReference>
<sequence precursor="true">MYRTTAVLIIAATFSPTCSYAAFLDQILRLDAVTSEGEGGGYTWQTNAASWEDGHFQAWLPSDVQILDQDNSVIATIQAEQTFVYYEADPVVKLNFSVTAGASDTTVTISSGLLEFSPLFPTVGIASAGISISDSTGDSVTRSGLLDGKSFTAHYNGDSASGTLFASLLSDDSAGLFQTSAASDSHGIVSINDAVRSMHTQFRFSLSAGDQASGTSVFAVIPVPEPSLYRAAASMLIFAACARIFRQRQKGRRSKSDSRSSLRGDRNKYLN</sequence>
<feature type="compositionally biased region" description="Basic and acidic residues" evidence="1">
    <location>
        <begin position="254"/>
        <end position="271"/>
    </location>
</feature>
<accession>A0A5C5Y8G1</accession>
<organism evidence="3 4">
    <name type="scientific">Crateriforma conspicua</name>
    <dbReference type="NCBI Taxonomy" id="2527996"/>
    <lineage>
        <taxon>Bacteria</taxon>
        <taxon>Pseudomonadati</taxon>
        <taxon>Planctomycetota</taxon>
        <taxon>Planctomycetia</taxon>
        <taxon>Planctomycetales</taxon>
        <taxon>Planctomycetaceae</taxon>
        <taxon>Crateriforma</taxon>
    </lineage>
</organism>
<dbReference type="EMBL" id="SJPL01000001">
    <property type="protein sequence ID" value="TWT70555.1"/>
    <property type="molecule type" value="Genomic_DNA"/>
</dbReference>
<reference evidence="3 4" key="1">
    <citation type="submission" date="2019-02" db="EMBL/GenBank/DDBJ databases">
        <title>Deep-cultivation of Planctomycetes and their phenomic and genomic characterization uncovers novel biology.</title>
        <authorList>
            <person name="Wiegand S."/>
            <person name="Jogler M."/>
            <person name="Boedeker C."/>
            <person name="Pinto D."/>
            <person name="Vollmers J."/>
            <person name="Rivas-Marin E."/>
            <person name="Kohn T."/>
            <person name="Peeters S.H."/>
            <person name="Heuer A."/>
            <person name="Rast P."/>
            <person name="Oberbeckmann S."/>
            <person name="Bunk B."/>
            <person name="Jeske O."/>
            <person name="Meyerdierks A."/>
            <person name="Storesund J.E."/>
            <person name="Kallscheuer N."/>
            <person name="Luecker S."/>
            <person name="Lage O.M."/>
            <person name="Pohl T."/>
            <person name="Merkel B.J."/>
            <person name="Hornburger P."/>
            <person name="Mueller R.-W."/>
            <person name="Bruemmer F."/>
            <person name="Labrenz M."/>
            <person name="Spormann A.M."/>
            <person name="Op Den Camp H."/>
            <person name="Overmann J."/>
            <person name="Amann R."/>
            <person name="Jetten M.S.M."/>
            <person name="Mascher T."/>
            <person name="Medema M.H."/>
            <person name="Devos D.P."/>
            <person name="Kaster A.-K."/>
            <person name="Ovreas L."/>
            <person name="Rohde M."/>
            <person name="Galperin M.Y."/>
            <person name="Jogler C."/>
        </authorList>
    </citation>
    <scope>NUCLEOTIDE SEQUENCE [LARGE SCALE GENOMIC DNA]</scope>
    <source>
        <strain evidence="3 4">Pan14r</strain>
    </source>
</reference>
<evidence type="ECO:0008006" key="5">
    <source>
        <dbReference type="Google" id="ProtNLM"/>
    </source>
</evidence>
<evidence type="ECO:0000313" key="4">
    <source>
        <dbReference type="Proteomes" id="UP000317238"/>
    </source>
</evidence>
<proteinExistence type="predicted"/>
<dbReference type="AlphaFoldDB" id="A0A5C5Y8G1"/>
<comment type="caution">
    <text evidence="3">The sequence shown here is derived from an EMBL/GenBank/DDBJ whole genome shotgun (WGS) entry which is preliminary data.</text>
</comment>
<dbReference type="Proteomes" id="UP000317238">
    <property type="component" value="Unassembled WGS sequence"/>
</dbReference>
<gene>
    <name evidence="3" type="ORF">Pan14r_28620</name>
</gene>
<feature type="signal peptide" evidence="2">
    <location>
        <begin position="1"/>
        <end position="21"/>
    </location>
</feature>
<evidence type="ECO:0000256" key="1">
    <source>
        <dbReference type="SAM" id="MobiDB-lite"/>
    </source>
</evidence>
<keyword evidence="2" id="KW-0732">Signal</keyword>
<evidence type="ECO:0000256" key="2">
    <source>
        <dbReference type="SAM" id="SignalP"/>
    </source>
</evidence>
<feature type="region of interest" description="Disordered" evidence="1">
    <location>
        <begin position="249"/>
        <end position="271"/>
    </location>
</feature>
<feature type="chain" id="PRO_5022849679" description="PEP-CTERM protein-sorting domain-containing protein" evidence="2">
    <location>
        <begin position="22"/>
        <end position="271"/>
    </location>
</feature>
<protein>
    <recommendedName>
        <fullName evidence="5">PEP-CTERM protein-sorting domain-containing protein</fullName>
    </recommendedName>
</protein>
<name>A0A5C5Y8G1_9PLAN</name>
<evidence type="ECO:0000313" key="3">
    <source>
        <dbReference type="EMBL" id="TWT70555.1"/>
    </source>
</evidence>